<protein>
    <submittedName>
        <fullName evidence="3">Protein UL9c</fullName>
    </submittedName>
</protein>
<dbReference type="Pfam" id="PF02440">
    <property type="entry name" value="Adeno_E3_CR1"/>
    <property type="match status" value="1"/>
</dbReference>
<dbReference type="Proteomes" id="UP000118435">
    <property type="component" value="Segment"/>
</dbReference>
<dbReference type="InterPro" id="IPR013783">
    <property type="entry name" value="Ig-like_fold"/>
</dbReference>
<evidence type="ECO:0000313" key="3">
    <source>
        <dbReference type="EMBL" id="AKT72756.1"/>
    </source>
</evidence>
<dbReference type="EMBL" id="KP796148">
    <property type="protein sequence ID" value="AKT72756.1"/>
    <property type="molecule type" value="Genomic_DNA"/>
</dbReference>
<evidence type="ECO:0000313" key="4">
    <source>
        <dbReference type="Proteomes" id="UP000118435"/>
    </source>
</evidence>
<reference evidence="3 4" key="1">
    <citation type="journal article" date="2016" name="BMC Genomics">
        <title>A novel strain of cynomolgus macaque cytomegalovirus: implications for host-virus co-evolution.</title>
        <authorList>
            <person name="Russell J.N."/>
            <person name="Marsh A.K."/>
            <person name="Willer D.O."/>
            <person name="Ambagala A.P."/>
            <person name="Dzamba M."/>
            <person name="Chan J.K."/>
            <person name="Pilon R."/>
            <person name="Fournier J."/>
            <person name="Brudno M."/>
            <person name="Antony J.M."/>
            <person name="Sandstrom P."/>
            <person name="Evans B.J."/>
            <person name="MacDonald K.S."/>
        </authorList>
    </citation>
    <scope>NUCLEOTIDE SEQUENCE [LARGE SCALE GENOMIC DNA]</scope>
    <source>
        <strain evidence="3">Mauritius</strain>
    </source>
</reference>
<accession>A0A0K1H002</accession>
<dbReference type="InterPro" id="IPR036179">
    <property type="entry name" value="Ig-like_dom_sf"/>
</dbReference>
<organism evidence="3 4">
    <name type="scientific">Cynomolgus macaque cytomegalovirus strain Mauritius</name>
    <dbReference type="NCBI Taxonomy" id="1690255"/>
    <lineage>
        <taxon>Viruses</taxon>
        <taxon>Duplodnaviria</taxon>
        <taxon>Heunggongvirae</taxon>
        <taxon>Peploviricota</taxon>
        <taxon>Herviviricetes</taxon>
        <taxon>Herpesvirales</taxon>
        <taxon>Orthoherpesviridae</taxon>
        <taxon>Betaherpesvirinae</taxon>
        <taxon>Cytomegalovirus</taxon>
        <taxon>Cytomegalovirus macacinebeta3</taxon>
    </lineage>
</organism>
<evidence type="ECO:0000259" key="2">
    <source>
        <dbReference type="Pfam" id="PF02440"/>
    </source>
</evidence>
<dbReference type="Gene3D" id="2.60.40.10">
    <property type="entry name" value="Immunoglobulins"/>
    <property type="match status" value="1"/>
</dbReference>
<keyword evidence="1" id="KW-0472">Membrane</keyword>
<feature type="transmembrane region" description="Helical" evidence="1">
    <location>
        <begin position="183"/>
        <end position="205"/>
    </location>
</feature>
<keyword evidence="1" id="KW-1133">Transmembrane helix</keyword>
<name>A0A0K1H002_9BETA</name>
<evidence type="ECO:0000256" key="1">
    <source>
        <dbReference type="SAM" id="Phobius"/>
    </source>
</evidence>
<dbReference type="SUPFAM" id="SSF48726">
    <property type="entry name" value="Immunoglobulin"/>
    <property type="match status" value="1"/>
</dbReference>
<proteinExistence type="predicted"/>
<keyword evidence="1" id="KW-0812">Transmembrane</keyword>
<gene>
    <name evidence="3" type="primary">CyUL9c</name>
</gene>
<feature type="domain" description="Adenovirus E3 region protein CR1" evidence="2">
    <location>
        <begin position="38"/>
        <end position="126"/>
    </location>
</feature>
<sequence length="224" mass="24673">MLPTLGEYGWFGYIGVTCLLVVTQLIDTSGHKCSKTETRTGTVGTNITLVTSPPPNNKGLLYWYKPNCTSNDRLCDYSGFTGNNAVSNKTKLKFSCMNNSTKLTLINVTAHYSGQYCSRTITSNGSVDICFNVTIHLHTTPAPSPLPVPFQTIPGWNHHTTILQVQIPSSGQPGSYESQQQDAAHIASILILLLLFIAIIILFFLKIPQKLWEKYHKGKRAPSA</sequence>
<dbReference type="InterPro" id="IPR003471">
    <property type="entry name" value="Adeno_E3_CR1"/>
</dbReference>